<dbReference type="PANTHER" id="PTHR33619:SF3">
    <property type="entry name" value="POLYSACCHARIDE EXPORT PROTEIN GFCE-RELATED"/>
    <property type="match status" value="1"/>
</dbReference>
<dbReference type="KEGG" id="rml:FF011L_48700"/>
<evidence type="ECO:0000313" key="3">
    <source>
        <dbReference type="EMBL" id="QDS96066.1"/>
    </source>
</evidence>
<evidence type="ECO:0000259" key="2">
    <source>
        <dbReference type="Pfam" id="PF02563"/>
    </source>
</evidence>
<keyword evidence="4" id="KW-1185">Reference proteome</keyword>
<dbReference type="GO" id="GO:0015159">
    <property type="term" value="F:polysaccharide transmembrane transporter activity"/>
    <property type="evidence" value="ECO:0007669"/>
    <property type="project" value="InterPro"/>
</dbReference>
<dbReference type="RefSeq" id="WP_145354265.1">
    <property type="nucleotide sequence ID" value="NZ_CP036262.1"/>
</dbReference>
<dbReference type="EMBL" id="CP036262">
    <property type="protein sequence ID" value="QDS96066.1"/>
    <property type="molecule type" value="Genomic_DNA"/>
</dbReference>
<dbReference type="PROSITE" id="PS51257">
    <property type="entry name" value="PROKAR_LIPOPROTEIN"/>
    <property type="match status" value="1"/>
</dbReference>
<organism evidence="3 4">
    <name type="scientific">Roseimaritima multifibrata</name>
    <dbReference type="NCBI Taxonomy" id="1930274"/>
    <lineage>
        <taxon>Bacteria</taxon>
        <taxon>Pseudomonadati</taxon>
        <taxon>Planctomycetota</taxon>
        <taxon>Planctomycetia</taxon>
        <taxon>Pirellulales</taxon>
        <taxon>Pirellulaceae</taxon>
        <taxon>Roseimaritima</taxon>
    </lineage>
</organism>
<dbReference type="InterPro" id="IPR003715">
    <property type="entry name" value="Poly_export_N"/>
</dbReference>
<name>A0A517MMG5_9BACT</name>
<protein>
    <submittedName>
        <fullName evidence="3">Polysaccharide biosynthesis/export protein</fullName>
    </submittedName>
</protein>
<dbReference type="Gene3D" id="3.10.560.10">
    <property type="entry name" value="Outer membrane lipoprotein wza domain like"/>
    <property type="match status" value="1"/>
</dbReference>
<dbReference type="OrthoDB" id="279464at2"/>
<accession>A0A517MMG5</accession>
<feature type="domain" description="Polysaccharide export protein N-terminal" evidence="2">
    <location>
        <begin position="143"/>
        <end position="204"/>
    </location>
</feature>
<dbReference type="AlphaFoldDB" id="A0A517MMG5"/>
<reference evidence="3 4" key="1">
    <citation type="submission" date="2019-02" db="EMBL/GenBank/DDBJ databases">
        <title>Deep-cultivation of Planctomycetes and their phenomic and genomic characterization uncovers novel biology.</title>
        <authorList>
            <person name="Wiegand S."/>
            <person name="Jogler M."/>
            <person name="Boedeker C."/>
            <person name="Pinto D."/>
            <person name="Vollmers J."/>
            <person name="Rivas-Marin E."/>
            <person name="Kohn T."/>
            <person name="Peeters S.H."/>
            <person name="Heuer A."/>
            <person name="Rast P."/>
            <person name="Oberbeckmann S."/>
            <person name="Bunk B."/>
            <person name="Jeske O."/>
            <person name="Meyerdierks A."/>
            <person name="Storesund J.E."/>
            <person name="Kallscheuer N."/>
            <person name="Luecker S."/>
            <person name="Lage O.M."/>
            <person name="Pohl T."/>
            <person name="Merkel B.J."/>
            <person name="Hornburger P."/>
            <person name="Mueller R.-W."/>
            <person name="Bruemmer F."/>
            <person name="Labrenz M."/>
            <person name="Spormann A.M."/>
            <person name="Op den Camp H."/>
            <person name="Overmann J."/>
            <person name="Amann R."/>
            <person name="Jetten M.S.M."/>
            <person name="Mascher T."/>
            <person name="Medema M.H."/>
            <person name="Devos D.P."/>
            <person name="Kaster A.-K."/>
            <person name="Ovreas L."/>
            <person name="Rohde M."/>
            <person name="Galperin M.Y."/>
            <person name="Jogler C."/>
        </authorList>
    </citation>
    <scope>NUCLEOTIDE SEQUENCE [LARGE SCALE GENOMIC DNA]</scope>
    <source>
        <strain evidence="3 4">FF011L</strain>
    </source>
</reference>
<dbReference type="Proteomes" id="UP000320672">
    <property type="component" value="Chromosome"/>
</dbReference>
<dbReference type="PANTHER" id="PTHR33619">
    <property type="entry name" value="POLYSACCHARIDE EXPORT PROTEIN GFCE-RELATED"/>
    <property type="match status" value="1"/>
</dbReference>
<dbReference type="Gene3D" id="3.30.1950.10">
    <property type="entry name" value="wza like domain"/>
    <property type="match status" value="1"/>
</dbReference>
<proteinExistence type="predicted"/>
<keyword evidence="1" id="KW-0732">Signal</keyword>
<gene>
    <name evidence="3" type="ORF">FF011L_48700</name>
</gene>
<evidence type="ECO:0000313" key="4">
    <source>
        <dbReference type="Proteomes" id="UP000320672"/>
    </source>
</evidence>
<sequence length="348" mass="37800">MIRHLQHYLLLTMILGSLGCQTLHQHKNTPVIVQPADVPKELCKATIPEYVIEPPDILTIDALRVLPKQPYALQPLDSISVQINKSNGEPLFNASASIDPAGELPLGPEFGSVKASGKTIGQLRTEIKRLVNETYSEPLVGVDLVQIALLQQIAGEHIVSPDGKVNLGVYGQVRVAGMSIPESKQAIEAHLSTYLDKPQIAVDIFGFNSKFYYVISEGGGLGDQVTRIPFTGNETVLDAISNVEGLSAVSSKQMWVARPGRNMDGGEQVLPVDWQAVSMRGDTRTNYQIMPGDRVFVAEDKLVAFDNHFAKQVAPIERMAGVVLLVTQAAQRLVYFEQSGTNGGNSGF</sequence>
<dbReference type="InterPro" id="IPR049712">
    <property type="entry name" value="Poly_export"/>
</dbReference>
<evidence type="ECO:0000256" key="1">
    <source>
        <dbReference type="ARBA" id="ARBA00022729"/>
    </source>
</evidence>
<dbReference type="Pfam" id="PF02563">
    <property type="entry name" value="Poly_export"/>
    <property type="match status" value="1"/>
</dbReference>